<reference evidence="2" key="1">
    <citation type="journal article" date="2014" name="Genome Announc.">
        <title>Draft Genome Sequence of the algae degrading bacterium Pseudomonas mendocina AD6.</title>
        <authorList>
            <person name="Barney B.M."/>
            <person name="Lenneman E.M."/>
        </authorList>
    </citation>
    <scope>NUCLEOTIDE SEQUENCE [LARGE SCALE GENOMIC DNA]</scope>
    <source>
        <strain evidence="2">AD6</strain>
    </source>
</reference>
<accession>A0ABP3C247</accession>
<evidence type="ECO:0000313" key="2">
    <source>
        <dbReference type="Proteomes" id="UP000023842"/>
    </source>
</evidence>
<dbReference type="EMBL" id="JFJN01000007">
    <property type="protein sequence ID" value="EZH83633.1"/>
    <property type="molecule type" value="Genomic_DNA"/>
</dbReference>
<organism evidence="1 2">
    <name type="scientific">Ectopseudomonas composti</name>
    <dbReference type="NCBI Taxonomy" id="658457"/>
    <lineage>
        <taxon>Bacteria</taxon>
        <taxon>Pseudomonadati</taxon>
        <taxon>Pseudomonadota</taxon>
        <taxon>Gammaproteobacteria</taxon>
        <taxon>Pseudomonadales</taxon>
        <taxon>Pseudomonadaceae</taxon>
        <taxon>Ectopseudomonas</taxon>
    </lineage>
</organism>
<keyword evidence="2" id="KW-1185">Reference proteome</keyword>
<proteinExistence type="predicted"/>
<dbReference type="Proteomes" id="UP000023842">
    <property type="component" value="Unassembled WGS sequence"/>
</dbReference>
<protein>
    <recommendedName>
        <fullName evidence="3">DUF4145 domain-containing protein</fullName>
    </recommendedName>
</protein>
<evidence type="ECO:0008006" key="3">
    <source>
        <dbReference type="Google" id="ProtNLM"/>
    </source>
</evidence>
<dbReference type="RefSeq" id="WP_036999023.1">
    <property type="nucleotide sequence ID" value="NZ_JFJN01000007.1"/>
</dbReference>
<sequence length="223" mass="25281">MPEIKTDGGTVSIDAPPSTCPICHHASSPIFLDATANSDIRGSNTQIDAAYKCPASSCRRLFIAIYRKKSINGGTTTTFYLQTLLPKNYKPTIHEEQISENFPNFIKIYTQSEIAESENLDEIAGVGYRKALEFLIKDYCIHKNPEKEETIKKTQLGNVIENFVEDANIKICAKRATWLGNDATHYIKKWEDRDINDLKVLIKLSCGWINNNLLTEKYLNEMQ</sequence>
<name>A0ABP3C247_9GAMM</name>
<gene>
    <name evidence="1" type="ORF">AU05_21100</name>
</gene>
<evidence type="ECO:0000313" key="1">
    <source>
        <dbReference type="EMBL" id="EZH83633.1"/>
    </source>
</evidence>
<comment type="caution">
    <text evidence="1">The sequence shown here is derived from an EMBL/GenBank/DDBJ whole genome shotgun (WGS) entry which is preliminary data.</text>
</comment>